<evidence type="ECO:0000256" key="5">
    <source>
        <dbReference type="SAM" id="Phobius"/>
    </source>
</evidence>
<dbReference type="PROSITE" id="PS50850">
    <property type="entry name" value="MFS"/>
    <property type="match status" value="1"/>
</dbReference>
<keyword evidence="4 5" id="KW-0472">Membrane</keyword>
<feature type="transmembrane region" description="Helical" evidence="5">
    <location>
        <begin position="92"/>
        <end position="112"/>
    </location>
</feature>
<dbReference type="AlphaFoldDB" id="A0A0R3N4Z2"/>
<dbReference type="InterPro" id="IPR036259">
    <property type="entry name" value="MFS_trans_sf"/>
</dbReference>
<proteinExistence type="predicted"/>
<dbReference type="Pfam" id="PF07690">
    <property type="entry name" value="MFS_1"/>
    <property type="match status" value="1"/>
</dbReference>
<evidence type="ECO:0000259" key="6">
    <source>
        <dbReference type="PROSITE" id="PS50850"/>
    </source>
</evidence>
<evidence type="ECO:0000313" key="7">
    <source>
        <dbReference type="EMBL" id="KRR25231.1"/>
    </source>
</evidence>
<keyword evidence="2 5" id="KW-0812">Transmembrane</keyword>
<evidence type="ECO:0000256" key="4">
    <source>
        <dbReference type="ARBA" id="ARBA00023136"/>
    </source>
</evidence>
<dbReference type="GO" id="GO:0061513">
    <property type="term" value="F:glucose 6-phosphate:phosphate antiporter activity"/>
    <property type="evidence" value="ECO:0007669"/>
    <property type="project" value="TreeGrafter"/>
</dbReference>
<dbReference type="GO" id="GO:0016020">
    <property type="term" value="C:membrane"/>
    <property type="evidence" value="ECO:0007669"/>
    <property type="project" value="UniProtKB-ARBA"/>
</dbReference>
<dbReference type="Proteomes" id="UP000051660">
    <property type="component" value="Unassembled WGS sequence"/>
</dbReference>
<comment type="caution">
    <text evidence="7">The sequence shown here is derived from an EMBL/GenBank/DDBJ whole genome shotgun (WGS) entry which is preliminary data.</text>
</comment>
<reference evidence="7 8" key="1">
    <citation type="submission" date="2014-03" db="EMBL/GenBank/DDBJ databases">
        <title>Bradyrhizobium valentinum sp. nov., isolated from effective nodules of Lupinus mariae-josephae, a lupine endemic of basic-lime soils in Eastern Spain.</title>
        <authorList>
            <person name="Duran D."/>
            <person name="Rey L."/>
            <person name="Navarro A."/>
            <person name="Busquets A."/>
            <person name="Imperial J."/>
            <person name="Ruiz-Argueso T."/>
        </authorList>
    </citation>
    <scope>NUCLEOTIDE SEQUENCE [LARGE SCALE GENOMIC DNA]</scope>
    <source>
        <strain evidence="7 8">CCBAU 23086</strain>
    </source>
</reference>
<dbReference type="PANTHER" id="PTHR43826:SF3">
    <property type="entry name" value="GLUCOSE-6-PHOSPHATE EXCHANGER SLC37A4"/>
    <property type="match status" value="1"/>
</dbReference>
<dbReference type="PANTHER" id="PTHR43826">
    <property type="entry name" value="GLUCOSE-6-PHOSPHATE EXCHANGER SLC37A4"/>
    <property type="match status" value="1"/>
</dbReference>
<organism evidence="7 8">
    <name type="scientific">Bradyrhizobium lablabi</name>
    <dbReference type="NCBI Taxonomy" id="722472"/>
    <lineage>
        <taxon>Bacteria</taxon>
        <taxon>Pseudomonadati</taxon>
        <taxon>Pseudomonadota</taxon>
        <taxon>Alphaproteobacteria</taxon>
        <taxon>Hyphomicrobiales</taxon>
        <taxon>Nitrobacteraceae</taxon>
        <taxon>Bradyrhizobium</taxon>
    </lineage>
</organism>
<dbReference type="GO" id="GO:0035435">
    <property type="term" value="P:phosphate ion transmembrane transport"/>
    <property type="evidence" value="ECO:0007669"/>
    <property type="project" value="TreeGrafter"/>
</dbReference>
<dbReference type="SUPFAM" id="SSF103473">
    <property type="entry name" value="MFS general substrate transporter"/>
    <property type="match status" value="1"/>
</dbReference>
<protein>
    <recommendedName>
        <fullName evidence="6">Major facilitator superfamily (MFS) profile domain-containing protein</fullName>
    </recommendedName>
</protein>
<dbReference type="EMBL" id="LLYB01000057">
    <property type="protein sequence ID" value="KRR25231.1"/>
    <property type="molecule type" value="Genomic_DNA"/>
</dbReference>
<feature type="transmembrane region" description="Helical" evidence="5">
    <location>
        <begin position="41"/>
        <end position="61"/>
    </location>
</feature>
<dbReference type="InterPro" id="IPR020846">
    <property type="entry name" value="MFS_dom"/>
</dbReference>
<evidence type="ECO:0000313" key="8">
    <source>
        <dbReference type="Proteomes" id="UP000051660"/>
    </source>
</evidence>
<gene>
    <name evidence="7" type="ORF">CQ14_09430</name>
</gene>
<accession>A0A0R3N4Z2</accession>
<feature type="domain" description="Major facilitator superfamily (MFS) profile" evidence="6">
    <location>
        <begin position="1"/>
        <end position="150"/>
    </location>
</feature>
<dbReference type="InterPro" id="IPR051337">
    <property type="entry name" value="OPA_Antiporter"/>
</dbReference>
<dbReference type="InterPro" id="IPR011701">
    <property type="entry name" value="MFS"/>
</dbReference>
<name>A0A0R3N4Z2_9BRAD</name>
<evidence type="ECO:0000256" key="1">
    <source>
        <dbReference type="ARBA" id="ARBA00004127"/>
    </source>
</evidence>
<evidence type="ECO:0000256" key="3">
    <source>
        <dbReference type="ARBA" id="ARBA00022989"/>
    </source>
</evidence>
<sequence length="150" mass="15582">MRVLLPFVAGYYLSYLFRTINGLVAAPLTLELGFAAGDLGLLTSAFFLTFAAAQIPVGVLLDRYGPRRVQSALLVAAASGAALFAASDDFYLLLAARALMGLGVAGALNAGLKALVVWFPSDQLPLLNGFMLMLGALGAVTACQPICCLP</sequence>
<comment type="subcellular location">
    <subcellularLocation>
        <location evidence="1">Endomembrane system</location>
        <topology evidence="1">Multi-pass membrane protein</topology>
    </subcellularLocation>
</comment>
<keyword evidence="3 5" id="KW-1133">Transmembrane helix</keyword>
<dbReference type="Gene3D" id="1.20.1250.20">
    <property type="entry name" value="MFS general substrate transporter like domains"/>
    <property type="match status" value="1"/>
</dbReference>
<feature type="transmembrane region" description="Helical" evidence="5">
    <location>
        <begin position="124"/>
        <end position="142"/>
    </location>
</feature>
<evidence type="ECO:0000256" key="2">
    <source>
        <dbReference type="ARBA" id="ARBA00022692"/>
    </source>
</evidence>
<dbReference type="GO" id="GO:0012505">
    <property type="term" value="C:endomembrane system"/>
    <property type="evidence" value="ECO:0007669"/>
    <property type="project" value="UniProtKB-SubCell"/>
</dbReference>